<feature type="compositionally biased region" description="Low complexity" evidence="1">
    <location>
        <begin position="46"/>
        <end position="64"/>
    </location>
</feature>
<sequence>MSRKLRAITNLPPESRKRSKTRTSIVNDQILSNDCSQLTVATSQDSTLSVTSTSPTTTLNSKSKFVSKNHNGYSCESDSNFDSDEDSVSSDSSSESDSSCDNRRRRRQHKKSTKRGNRSSSEDDSSSSDSSSSNSDTVSSDSSSESDSSCENRCRRRQHKKSTKRGNRTKSEDSSYHSSSEDDSSSSDSSSEDDSSSSDSSSSNSDTQYSLDIDKKTWPLYIEHNVLRDELENSREFHPEAYLQLNKVNRSSNDEFDLDSGFEHLPVKATILKSTKKAYDKFFINRAYKNEFEDCGEQIYDIISNIGKSGERGIKLSDVSTKHIICKLVGKDLDEELEEVDWNLFFMCRDKTNFLEWTSVDKLNMVQVPVGKSAVDPSVLLHGGYSTAINDEGDLVTFPRNFKTDRHELIGMYIMKKDAFGLVEFDLLRKRVQEIARRISPRDRKSHRKALKVIELAKPDLANEIKQKFEEIMRKCKKEFMVCVSFKPRWDKRKVTLHFGRVDVEESEGHSWLIFPQFITSRVCYLLMLIKIMGMMPVNPLSKPAFVLQINKKDKTKIDLILTKMRLGGQTYLRQMFEEAMYLEERTVKGPDGKDVIKQYVKLVPEKWNEIKIFLRKIVEEKEEKVA</sequence>
<feature type="compositionally biased region" description="Basic residues" evidence="1">
    <location>
        <begin position="154"/>
        <end position="168"/>
    </location>
</feature>
<feature type="compositionally biased region" description="Low complexity" evidence="1">
    <location>
        <begin position="197"/>
        <end position="206"/>
    </location>
</feature>
<feature type="compositionally biased region" description="Low complexity" evidence="1">
    <location>
        <begin position="127"/>
        <end position="149"/>
    </location>
</feature>
<gene>
    <name evidence="2" type="ORF">CTEN210_17577</name>
</gene>
<feature type="compositionally biased region" description="Acidic residues" evidence="1">
    <location>
        <begin position="79"/>
        <end position="88"/>
    </location>
</feature>
<feature type="compositionally biased region" description="Low complexity" evidence="1">
    <location>
        <begin position="89"/>
        <end position="99"/>
    </location>
</feature>
<proteinExistence type="predicted"/>
<accession>A0AAD3DD48</accession>
<evidence type="ECO:0000256" key="1">
    <source>
        <dbReference type="SAM" id="MobiDB-lite"/>
    </source>
</evidence>
<feature type="region of interest" description="Disordered" evidence="1">
    <location>
        <begin position="1"/>
        <end position="25"/>
    </location>
</feature>
<dbReference type="Proteomes" id="UP001054902">
    <property type="component" value="Unassembled WGS sequence"/>
</dbReference>
<feature type="region of interest" description="Disordered" evidence="1">
    <location>
        <begin position="40"/>
        <end position="209"/>
    </location>
</feature>
<dbReference type="AlphaFoldDB" id="A0AAD3DD48"/>
<evidence type="ECO:0000313" key="3">
    <source>
        <dbReference type="Proteomes" id="UP001054902"/>
    </source>
</evidence>
<comment type="caution">
    <text evidence="2">The sequence shown here is derived from an EMBL/GenBank/DDBJ whole genome shotgun (WGS) entry which is preliminary data.</text>
</comment>
<reference evidence="2 3" key="1">
    <citation type="journal article" date="2021" name="Sci. Rep.">
        <title>The genome of the diatom Chaetoceros tenuissimus carries an ancient integrated fragment of an extant virus.</title>
        <authorList>
            <person name="Hongo Y."/>
            <person name="Kimura K."/>
            <person name="Takaki Y."/>
            <person name="Yoshida Y."/>
            <person name="Baba S."/>
            <person name="Kobayashi G."/>
            <person name="Nagasaki K."/>
            <person name="Hano T."/>
            <person name="Tomaru Y."/>
        </authorList>
    </citation>
    <scope>NUCLEOTIDE SEQUENCE [LARGE SCALE GENOMIC DNA]</scope>
    <source>
        <strain evidence="2 3">NIES-3715</strain>
    </source>
</reference>
<keyword evidence="3" id="KW-1185">Reference proteome</keyword>
<protein>
    <submittedName>
        <fullName evidence="2">Uncharacterized protein</fullName>
    </submittedName>
</protein>
<feature type="compositionally biased region" description="Basic residues" evidence="1">
    <location>
        <begin position="103"/>
        <end position="117"/>
    </location>
</feature>
<name>A0AAD3DD48_9STRA</name>
<organism evidence="2 3">
    <name type="scientific">Chaetoceros tenuissimus</name>
    <dbReference type="NCBI Taxonomy" id="426638"/>
    <lineage>
        <taxon>Eukaryota</taxon>
        <taxon>Sar</taxon>
        <taxon>Stramenopiles</taxon>
        <taxon>Ochrophyta</taxon>
        <taxon>Bacillariophyta</taxon>
        <taxon>Coscinodiscophyceae</taxon>
        <taxon>Chaetocerotophycidae</taxon>
        <taxon>Chaetocerotales</taxon>
        <taxon>Chaetocerotaceae</taxon>
        <taxon>Chaetoceros</taxon>
    </lineage>
</organism>
<evidence type="ECO:0000313" key="2">
    <source>
        <dbReference type="EMBL" id="GFH61101.1"/>
    </source>
</evidence>
<dbReference type="EMBL" id="BLLK01000069">
    <property type="protein sequence ID" value="GFH61101.1"/>
    <property type="molecule type" value="Genomic_DNA"/>
</dbReference>
<feature type="compositionally biased region" description="Acidic residues" evidence="1">
    <location>
        <begin position="181"/>
        <end position="196"/>
    </location>
</feature>